<accession>A0A6C0GPX5</accession>
<dbReference type="EMBL" id="CP048222">
    <property type="protein sequence ID" value="QHT70118.1"/>
    <property type="molecule type" value="Genomic_DNA"/>
</dbReference>
<dbReference type="KEGG" id="rhoz:GXP67_27460"/>
<evidence type="ECO:0000256" key="5">
    <source>
        <dbReference type="ARBA" id="ARBA00023136"/>
    </source>
</evidence>
<name>A0A6C0GPX5_9BACT</name>
<gene>
    <name evidence="7" type="ORF">GXP67_27460</name>
</gene>
<evidence type="ECO:0000256" key="4">
    <source>
        <dbReference type="ARBA" id="ARBA00022989"/>
    </source>
</evidence>
<dbReference type="AlphaFoldDB" id="A0A6C0GPX5"/>
<evidence type="ECO:0000313" key="8">
    <source>
        <dbReference type="Proteomes" id="UP000480178"/>
    </source>
</evidence>
<feature type="transmembrane region" description="Helical" evidence="6">
    <location>
        <begin position="251"/>
        <end position="274"/>
    </location>
</feature>
<sequence>MEKILVSVRKIIPVFIDAFARFKRNDPLRLSSSVAFFTIFALPPILILLIHLLGFVFSEEIVSGEFFEELSEAFGKATARQLQVIFHNIEVKSGSYLFTAMGVLFLCFVSTTLFMIVQQSINELWDIQLKHTSRRSRLSRMIKNRLMALLIIICTGLLVLSSLIWDTSLVLMGKYLVKLIPEYYVSLVHGGNHLITALIAMIWFAIIFKYLPDADTPWRVIWLSAGLTALLFEIGKMILGKLLVNSGVTSVYGAAGSIVIMLLFIFYSSMILFYGASFAKSYSIFSGKPIIPKEYATEYEINEVSREDIR</sequence>
<evidence type="ECO:0000256" key="3">
    <source>
        <dbReference type="ARBA" id="ARBA00022692"/>
    </source>
</evidence>
<keyword evidence="8" id="KW-1185">Reference proteome</keyword>
<keyword evidence="5 6" id="KW-0472">Membrane</keyword>
<dbReference type="InterPro" id="IPR017039">
    <property type="entry name" value="Virul_fac_BrkB"/>
</dbReference>
<evidence type="ECO:0000256" key="2">
    <source>
        <dbReference type="ARBA" id="ARBA00022475"/>
    </source>
</evidence>
<reference evidence="7 8" key="1">
    <citation type="submission" date="2020-01" db="EMBL/GenBank/DDBJ databases">
        <authorList>
            <person name="Kim M.K."/>
        </authorList>
    </citation>
    <scope>NUCLEOTIDE SEQUENCE [LARGE SCALE GENOMIC DNA]</scope>
    <source>
        <strain evidence="7 8">172606-1</strain>
    </source>
</reference>
<evidence type="ECO:0000256" key="6">
    <source>
        <dbReference type="SAM" id="Phobius"/>
    </source>
</evidence>
<keyword evidence="3 6" id="KW-0812">Transmembrane</keyword>
<dbReference type="PANTHER" id="PTHR30213:SF1">
    <property type="entry name" value="INNER MEMBRANE PROTEIN YHJD"/>
    <property type="match status" value="1"/>
</dbReference>
<comment type="subcellular location">
    <subcellularLocation>
        <location evidence="1">Cell membrane</location>
        <topology evidence="1">Multi-pass membrane protein</topology>
    </subcellularLocation>
</comment>
<keyword evidence="2" id="KW-1003">Cell membrane</keyword>
<feature type="transmembrane region" description="Helical" evidence="6">
    <location>
        <begin position="34"/>
        <end position="57"/>
    </location>
</feature>
<dbReference type="PANTHER" id="PTHR30213">
    <property type="entry name" value="INNER MEMBRANE PROTEIN YHJD"/>
    <property type="match status" value="1"/>
</dbReference>
<feature type="transmembrane region" description="Helical" evidence="6">
    <location>
        <begin position="96"/>
        <end position="117"/>
    </location>
</feature>
<proteinExistence type="predicted"/>
<dbReference type="RefSeq" id="WP_162446101.1">
    <property type="nucleotide sequence ID" value="NZ_CP048222.1"/>
</dbReference>
<evidence type="ECO:0000256" key="1">
    <source>
        <dbReference type="ARBA" id="ARBA00004651"/>
    </source>
</evidence>
<dbReference type="PIRSF" id="PIRSF035875">
    <property type="entry name" value="RNase_BN"/>
    <property type="match status" value="1"/>
</dbReference>
<protein>
    <submittedName>
        <fullName evidence="7">YihY/virulence factor BrkB family protein</fullName>
    </submittedName>
</protein>
<dbReference type="Pfam" id="PF03631">
    <property type="entry name" value="Virul_fac_BrkB"/>
    <property type="match status" value="1"/>
</dbReference>
<evidence type="ECO:0000313" key="7">
    <source>
        <dbReference type="EMBL" id="QHT70118.1"/>
    </source>
</evidence>
<feature type="transmembrane region" description="Helical" evidence="6">
    <location>
        <begin position="185"/>
        <end position="208"/>
    </location>
</feature>
<feature type="transmembrane region" description="Helical" evidence="6">
    <location>
        <begin position="220"/>
        <end position="239"/>
    </location>
</feature>
<dbReference type="GO" id="GO:0005886">
    <property type="term" value="C:plasma membrane"/>
    <property type="evidence" value="ECO:0007669"/>
    <property type="project" value="UniProtKB-SubCell"/>
</dbReference>
<dbReference type="Proteomes" id="UP000480178">
    <property type="component" value="Chromosome"/>
</dbReference>
<organism evidence="7 8">
    <name type="scientific">Rhodocytophaga rosea</name>
    <dbReference type="NCBI Taxonomy" id="2704465"/>
    <lineage>
        <taxon>Bacteria</taxon>
        <taxon>Pseudomonadati</taxon>
        <taxon>Bacteroidota</taxon>
        <taxon>Cytophagia</taxon>
        <taxon>Cytophagales</taxon>
        <taxon>Rhodocytophagaceae</taxon>
        <taxon>Rhodocytophaga</taxon>
    </lineage>
</organism>
<keyword evidence="4 6" id="KW-1133">Transmembrane helix</keyword>
<feature type="transmembrane region" description="Helical" evidence="6">
    <location>
        <begin position="146"/>
        <end position="165"/>
    </location>
</feature>